<gene>
    <name evidence="1" type="ORF">BDK51DRAFT_34012</name>
</gene>
<accession>A0A4P9W7P6</accession>
<name>A0A4P9W7P6_9FUNG</name>
<keyword evidence="2" id="KW-1185">Reference proteome</keyword>
<proteinExistence type="predicted"/>
<dbReference type="AlphaFoldDB" id="A0A4P9W7P6"/>
<organism evidence="1 2">
    <name type="scientific">Blyttiomyces helicus</name>
    <dbReference type="NCBI Taxonomy" id="388810"/>
    <lineage>
        <taxon>Eukaryota</taxon>
        <taxon>Fungi</taxon>
        <taxon>Fungi incertae sedis</taxon>
        <taxon>Chytridiomycota</taxon>
        <taxon>Chytridiomycota incertae sedis</taxon>
        <taxon>Chytridiomycetes</taxon>
        <taxon>Chytridiomycetes incertae sedis</taxon>
        <taxon>Blyttiomyces</taxon>
    </lineage>
</organism>
<dbReference type="Proteomes" id="UP000269721">
    <property type="component" value="Unassembled WGS sequence"/>
</dbReference>
<protein>
    <submittedName>
        <fullName evidence="1">Uncharacterized protein</fullName>
    </submittedName>
</protein>
<sequence>MQAERFESSGRGCGEGTIESWITLLSSLSTGYCNPKYDEEFTSLFEDEACMISVIVTLLKIEVSEIRHVRWIAMHSPPPIHDPTAPGTPNGGARSLNFSGMPSEPVVDQFLFQDNVNVGLLPGLGVICSDITTVTKEGKTIGVEMQRSAQHFFLHQLKEAAALTRLDGGWTGGPEGGGGVVWTYELKPVYIIASGEFPVSMMGGIPVLIRNTDMRSTSPGATFQFCAVPLSNSVLSSALVKPLQKSLHFVVMSDQDRALYDANECATKDEAARLEAAQAAGEARGREGLGKGWIPGGDLLPCLTHTSHTPMELSSHHD</sequence>
<dbReference type="EMBL" id="KZ997444">
    <property type="protein sequence ID" value="RKO87405.1"/>
    <property type="molecule type" value="Genomic_DNA"/>
</dbReference>
<evidence type="ECO:0000313" key="2">
    <source>
        <dbReference type="Proteomes" id="UP000269721"/>
    </source>
</evidence>
<reference evidence="2" key="1">
    <citation type="journal article" date="2018" name="Nat. Microbiol.">
        <title>Leveraging single-cell genomics to expand the fungal tree of life.</title>
        <authorList>
            <person name="Ahrendt S.R."/>
            <person name="Quandt C.A."/>
            <person name="Ciobanu D."/>
            <person name="Clum A."/>
            <person name="Salamov A."/>
            <person name="Andreopoulos B."/>
            <person name="Cheng J.F."/>
            <person name="Woyke T."/>
            <person name="Pelin A."/>
            <person name="Henrissat B."/>
            <person name="Reynolds N.K."/>
            <person name="Benny G.L."/>
            <person name="Smith M.E."/>
            <person name="James T.Y."/>
            <person name="Grigoriev I.V."/>
        </authorList>
    </citation>
    <scope>NUCLEOTIDE SEQUENCE [LARGE SCALE GENOMIC DNA]</scope>
</reference>
<evidence type="ECO:0000313" key="1">
    <source>
        <dbReference type="EMBL" id="RKO87405.1"/>
    </source>
</evidence>